<organism evidence="1 2">
    <name type="scientific">Clostridium innocuum</name>
    <dbReference type="NCBI Taxonomy" id="1522"/>
    <lineage>
        <taxon>Bacteria</taxon>
        <taxon>Bacillati</taxon>
        <taxon>Bacillota</taxon>
        <taxon>Clostridia</taxon>
        <taxon>Eubacteriales</taxon>
        <taxon>Clostridiaceae</taxon>
        <taxon>Clostridium</taxon>
    </lineage>
</organism>
<accession>A0AAP2UPU8</accession>
<protein>
    <submittedName>
        <fullName evidence="1">Uncharacterized protein</fullName>
    </submittedName>
</protein>
<name>A0AAP2UPU8_CLOIN</name>
<dbReference type="AlphaFoldDB" id="A0AAP2UPU8"/>
<reference evidence="1" key="1">
    <citation type="journal article" date="2022" name="Clin. Infect. Dis.">
        <title>Association between Clostridium innocuum and antibiotic-associated diarrhea in adults and children: A cross-sectional study and comparative genomics analysis.</title>
        <authorList>
            <person name="Cherny K.E."/>
            <person name="Muscat E.B."/>
            <person name="Balaji A."/>
            <person name="Mukherjee J."/>
            <person name="Ozer E.A."/>
            <person name="Angarone M.P."/>
            <person name="Hauser A.R."/>
            <person name="Sichel J.S."/>
            <person name="Amponsah E."/>
            <person name="Kociolek L.K."/>
        </authorList>
    </citation>
    <scope>NUCLEOTIDE SEQUENCE</scope>
    <source>
        <strain evidence="1">NU1-AC-029v</strain>
    </source>
</reference>
<sequence length="98" mass="11807">MYDFETEYRRIFETPLEEIKEDIFFRADNFENEKWYGDLQMYLAIGVCKPEKDCVPDLQKALKVLGCPTQTREIDGDLFLVPQRERQTSPRHKQEMER</sequence>
<comment type="caution">
    <text evidence="1">The sequence shown here is derived from an EMBL/GenBank/DDBJ whole genome shotgun (WGS) entry which is preliminary data.</text>
</comment>
<evidence type="ECO:0000313" key="1">
    <source>
        <dbReference type="EMBL" id="MCR0234304.1"/>
    </source>
</evidence>
<proteinExistence type="predicted"/>
<gene>
    <name evidence="1" type="ORF">MKC95_16160</name>
</gene>
<dbReference type="Proteomes" id="UP001203972">
    <property type="component" value="Unassembled WGS sequence"/>
</dbReference>
<dbReference type="RefSeq" id="WP_008817978.1">
    <property type="nucleotide sequence ID" value="NZ_AP025565.1"/>
</dbReference>
<evidence type="ECO:0000313" key="2">
    <source>
        <dbReference type="Proteomes" id="UP001203972"/>
    </source>
</evidence>
<dbReference type="EMBL" id="JAKTMA010000031">
    <property type="protein sequence ID" value="MCR0234304.1"/>
    <property type="molecule type" value="Genomic_DNA"/>
</dbReference>